<dbReference type="PANTHER" id="PTHR43441">
    <property type="entry name" value="RIBOSOMAL-PROTEIN-SERINE ACETYLTRANSFERASE"/>
    <property type="match status" value="1"/>
</dbReference>
<dbReference type="GO" id="GO:1990189">
    <property type="term" value="F:protein N-terminal-serine acetyltransferase activity"/>
    <property type="evidence" value="ECO:0007669"/>
    <property type="project" value="TreeGrafter"/>
</dbReference>
<dbReference type="GO" id="GO:0005737">
    <property type="term" value="C:cytoplasm"/>
    <property type="evidence" value="ECO:0007669"/>
    <property type="project" value="TreeGrafter"/>
</dbReference>
<dbReference type="Pfam" id="PF13302">
    <property type="entry name" value="Acetyltransf_3"/>
    <property type="match status" value="1"/>
</dbReference>
<sequence>MNTFSPPTLIETDELRMRPFVDGDADALFETLLGDPVVTEWLPFPTHRHVAETRAFIRHCRLGWDSRTRFTWALEDLQTGRLVAAIDLAPTPPRAEIGVVTSRRVGHRRRRAGLTTLLQLIDWLLTQPQLHRIHAYCALEGPAASTMSRLGFILEAKLTSWEPRPNRGIVAGDALLFAITRGSPNARSRIAHRLASRHTQNANTPDGIES</sequence>
<evidence type="ECO:0000313" key="3">
    <source>
        <dbReference type="Proteomes" id="UP000682266"/>
    </source>
</evidence>
<dbReference type="RefSeq" id="WP_105787712.1">
    <property type="nucleotide sequence ID" value="NZ_CADERF010000018.1"/>
</dbReference>
<dbReference type="InterPro" id="IPR051908">
    <property type="entry name" value="Ribosomal_N-acetyltransferase"/>
</dbReference>
<proteinExistence type="predicted"/>
<dbReference type="SUPFAM" id="SSF55729">
    <property type="entry name" value="Acyl-CoA N-acyltransferases (Nat)"/>
    <property type="match status" value="1"/>
</dbReference>
<dbReference type="Gene3D" id="3.40.630.30">
    <property type="match status" value="1"/>
</dbReference>
<dbReference type="GO" id="GO:0008999">
    <property type="term" value="F:protein-N-terminal-alanine acetyltransferase activity"/>
    <property type="evidence" value="ECO:0007669"/>
    <property type="project" value="TreeGrafter"/>
</dbReference>
<dbReference type="InterPro" id="IPR016181">
    <property type="entry name" value="Acyl_CoA_acyltransferase"/>
</dbReference>
<dbReference type="Proteomes" id="UP000682266">
    <property type="component" value="Unassembled WGS sequence"/>
</dbReference>
<evidence type="ECO:0000313" key="2">
    <source>
        <dbReference type="EMBL" id="MBR8130792.1"/>
    </source>
</evidence>
<comment type="caution">
    <text evidence="2">The sequence shown here is derived from an EMBL/GenBank/DDBJ whole genome shotgun (WGS) entry which is preliminary data.</text>
</comment>
<feature type="domain" description="N-acetyltransferase" evidence="1">
    <location>
        <begin position="15"/>
        <end position="152"/>
    </location>
</feature>
<dbReference type="AlphaFoldDB" id="A0AA41JKY9"/>
<dbReference type="PANTHER" id="PTHR43441:SF11">
    <property type="entry name" value="RIBOSOMAL-PROTEIN-SERINE ACETYLTRANSFERASE"/>
    <property type="match status" value="1"/>
</dbReference>
<reference evidence="2" key="1">
    <citation type="submission" date="2021-04" db="EMBL/GenBank/DDBJ databases">
        <title>A collection of bacterial strains from the Burkholderia cepacia Research Laboratory and Repository.</title>
        <authorList>
            <person name="Lipuma J."/>
            <person name="Spilker T."/>
        </authorList>
    </citation>
    <scope>NUCLEOTIDE SEQUENCE</scope>
    <source>
        <strain evidence="2">AU36012</strain>
    </source>
</reference>
<protein>
    <submittedName>
        <fullName evidence="2">GNAT family N-acetyltransferase</fullName>
    </submittedName>
</protein>
<organism evidence="2 3">
    <name type="scientific">Burkholderia ambifaria</name>
    <dbReference type="NCBI Taxonomy" id="152480"/>
    <lineage>
        <taxon>Bacteria</taxon>
        <taxon>Pseudomonadati</taxon>
        <taxon>Pseudomonadota</taxon>
        <taxon>Betaproteobacteria</taxon>
        <taxon>Burkholderiales</taxon>
        <taxon>Burkholderiaceae</taxon>
        <taxon>Burkholderia</taxon>
        <taxon>Burkholderia cepacia complex</taxon>
    </lineage>
</organism>
<dbReference type="InterPro" id="IPR000182">
    <property type="entry name" value="GNAT_dom"/>
</dbReference>
<gene>
    <name evidence="2" type="ORF">KDW93_17770</name>
</gene>
<evidence type="ECO:0000259" key="1">
    <source>
        <dbReference type="Pfam" id="PF13302"/>
    </source>
</evidence>
<accession>A0AA41JKY9</accession>
<dbReference type="EMBL" id="JAGSVG010000015">
    <property type="protein sequence ID" value="MBR8130792.1"/>
    <property type="molecule type" value="Genomic_DNA"/>
</dbReference>
<name>A0AA41JKY9_9BURK</name>